<protein>
    <submittedName>
        <fullName evidence="1">Uncharacterized protein</fullName>
    </submittedName>
</protein>
<dbReference type="InParanoid" id="A0A1Z5SB01"/>
<evidence type="ECO:0000313" key="1">
    <source>
        <dbReference type="EMBL" id="OQU92945.1"/>
    </source>
</evidence>
<name>A0A1Z5SB01_SORBI</name>
<dbReference type="EMBL" id="CM000760">
    <property type="protein sequence ID" value="OQU92945.1"/>
    <property type="molecule type" value="Genomic_DNA"/>
</dbReference>
<dbReference type="Proteomes" id="UP000000768">
    <property type="component" value="Chromosome 1"/>
</dbReference>
<keyword evidence="2" id="KW-1185">Reference proteome</keyword>
<organism evidence="1 2">
    <name type="scientific">Sorghum bicolor</name>
    <name type="common">Sorghum</name>
    <name type="synonym">Sorghum vulgare</name>
    <dbReference type="NCBI Taxonomy" id="4558"/>
    <lineage>
        <taxon>Eukaryota</taxon>
        <taxon>Viridiplantae</taxon>
        <taxon>Streptophyta</taxon>
        <taxon>Embryophyta</taxon>
        <taxon>Tracheophyta</taxon>
        <taxon>Spermatophyta</taxon>
        <taxon>Magnoliopsida</taxon>
        <taxon>Liliopsida</taxon>
        <taxon>Poales</taxon>
        <taxon>Poaceae</taxon>
        <taxon>PACMAD clade</taxon>
        <taxon>Panicoideae</taxon>
        <taxon>Andropogonodae</taxon>
        <taxon>Andropogoneae</taxon>
        <taxon>Sorghinae</taxon>
        <taxon>Sorghum</taxon>
    </lineage>
</organism>
<gene>
    <name evidence="1" type="ORF">SORBI_3001G443400</name>
</gene>
<feature type="non-terminal residue" evidence="1">
    <location>
        <position position="1"/>
    </location>
</feature>
<proteinExistence type="predicted"/>
<reference evidence="1 2" key="1">
    <citation type="journal article" date="2009" name="Nature">
        <title>The Sorghum bicolor genome and the diversification of grasses.</title>
        <authorList>
            <person name="Paterson A.H."/>
            <person name="Bowers J.E."/>
            <person name="Bruggmann R."/>
            <person name="Dubchak I."/>
            <person name="Grimwood J."/>
            <person name="Gundlach H."/>
            <person name="Haberer G."/>
            <person name="Hellsten U."/>
            <person name="Mitros T."/>
            <person name="Poliakov A."/>
            <person name="Schmutz J."/>
            <person name="Spannagl M."/>
            <person name="Tang H."/>
            <person name="Wang X."/>
            <person name="Wicker T."/>
            <person name="Bharti A.K."/>
            <person name="Chapman J."/>
            <person name="Feltus F.A."/>
            <person name="Gowik U."/>
            <person name="Grigoriev I.V."/>
            <person name="Lyons E."/>
            <person name="Maher C.A."/>
            <person name="Martis M."/>
            <person name="Narechania A."/>
            <person name="Otillar R.P."/>
            <person name="Penning B.W."/>
            <person name="Salamov A.A."/>
            <person name="Wang Y."/>
            <person name="Zhang L."/>
            <person name="Carpita N.C."/>
            <person name="Freeling M."/>
            <person name="Gingle A.R."/>
            <person name="Hash C.T."/>
            <person name="Keller B."/>
            <person name="Klein P."/>
            <person name="Kresovich S."/>
            <person name="McCann M.C."/>
            <person name="Ming R."/>
            <person name="Peterson D.G."/>
            <person name="Mehboob-ur-Rahman"/>
            <person name="Ware D."/>
            <person name="Westhoff P."/>
            <person name="Mayer K.F."/>
            <person name="Messing J."/>
            <person name="Rokhsar D.S."/>
        </authorList>
    </citation>
    <scope>NUCLEOTIDE SEQUENCE [LARGE SCALE GENOMIC DNA]</scope>
    <source>
        <strain evidence="2">cv. BTx623</strain>
    </source>
</reference>
<dbReference type="AlphaFoldDB" id="A0A1Z5SB01"/>
<dbReference type="OMA" id="RAGANSC"/>
<evidence type="ECO:0000313" key="2">
    <source>
        <dbReference type="Proteomes" id="UP000000768"/>
    </source>
</evidence>
<accession>A0A1Z5SB01</accession>
<reference evidence="2" key="2">
    <citation type="journal article" date="2018" name="Plant J.">
        <title>The Sorghum bicolor reference genome: improved assembly, gene annotations, a transcriptome atlas, and signatures of genome organization.</title>
        <authorList>
            <person name="McCormick R.F."/>
            <person name="Truong S.K."/>
            <person name="Sreedasyam A."/>
            <person name="Jenkins J."/>
            <person name="Shu S."/>
            <person name="Sims D."/>
            <person name="Kennedy M."/>
            <person name="Amirebrahimi M."/>
            <person name="Weers B.D."/>
            <person name="McKinley B."/>
            <person name="Mattison A."/>
            <person name="Morishige D.T."/>
            <person name="Grimwood J."/>
            <person name="Schmutz J."/>
            <person name="Mullet J.E."/>
        </authorList>
    </citation>
    <scope>NUCLEOTIDE SEQUENCE [LARGE SCALE GENOMIC DNA]</scope>
    <source>
        <strain evidence="2">cv. BTx623</strain>
    </source>
</reference>
<dbReference type="Gramene" id="OQU92945">
    <property type="protein sequence ID" value="OQU92945"/>
    <property type="gene ID" value="SORBI_3001G443400"/>
</dbReference>
<sequence length="94" mass="10887">LGLRRLQDPSGWTSFEPVSIWWRAVGKAEGMPIKAIRYLTILVTWELWKERSARIFQCYHSTAESLIAKINEEARSWCLAGAKRLKELISRVVL</sequence>